<evidence type="ECO:0000259" key="5">
    <source>
        <dbReference type="PROSITE" id="PS51319"/>
    </source>
</evidence>
<feature type="compositionally biased region" description="Basic and acidic residues" evidence="4">
    <location>
        <begin position="134"/>
        <end position="144"/>
    </location>
</feature>
<dbReference type="CDD" id="cd00183">
    <property type="entry name" value="TFIIS_I"/>
    <property type="match status" value="1"/>
</dbReference>
<evidence type="ECO:0000256" key="4">
    <source>
        <dbReference type="SAM" id="MobiDB-lite"/>
    </source>
</evidence>
<feature type="region of interest" description="Disordered" evidence="4">
    <location>
        <begin position="296"/>
        <end position="333"/>
    </location>
</feature>
<keyword evidence="7" id="KW-1185">Reference proteome</keyword>
<comment type="subcellular location">
    <subcellularLocation>
        <location evidence="1 3">Nucleus</location>
    </subcellularLocation>
</comment>
<accession>A0A9D3LMS5</accession>
<organism evidence="6 7">
    <name type="scientific">Anguilla anguilla</name>
    <name type="common">European freshwater eel</name>
    <name type="synonym">Muraena anguilla</name>
    <dbReference type="NCBI Taxonomy" id="7936"/>
    <lineage>
        <taxon>Eukaryota</taxon>
        <taxon>Metazoa</taxon>
        <taxon>Chordata</taxon>
        <taxon>Craniata</taxon>
        <taxon>Vertebrata</taxon>
        <taxon>Euteleostomi</taxon>
        <taxon>Actinopterygii</taxon>
        <taxon>Neopterygii</taxon>
        <taxon>Teleostei</taxon>
        <taxon>Anguilliformes</taxon>
        <taxon>Anguillidae</taxon>
        <taxon>Anguilla</taxon>
    </lineage>
</organism>
<evidence type="ECO:0000313" key="7">
    <source>
        <dbReference type="Proteomes" id="UP001044222"/>
    </source>
</evidence>
<sequence length="607" mass="68293">MAAADVLKKVLQLKRQLKESSNSKTILKTLKRLQELDVTLNILADTGIGKAVNAYRKHSDAGEVAKSLVNQWKQLVPKEPTSPVQEQSGDEEQCHKDQLEVSENKCFDDKKSGSTGSDTECKPGGSHRRSKVPFRQESRGDRSHLHLNNTPKKDKNKVSSPKSSLLPTVHPDVDSKFRGSRKRGVCEITNGQEAKRSQKDKKSSRAKETPPERKKKEEPSDEKKGQNGEVKNLDTEEKATKKTKKGGECANESQPSGDEMGKPTMSFESYLSYDLKAPKRKKKPCDSQKTLKKFKVAAVGEEPQRRASCGKSITEQPKRSLEESPKKPSTGSVMDLLNIPLPTFLPECEDFTTFPYFEKKSEDEASAVSEEAPVFTGQRLNRKMQVYSGTKTSFLPTMMSLHQQCIRTLQNNIDLLYEIGGVPFDILEPVLERCTPEQLLRIEECNPVYIGDTDHLWERHCQRDFRNGCLEEYESWREMHLRLSKEREKKLQKLTESIVSAYSGKPKGRQVKLAFINSTVKPPRNVRIKQEVRGTAGPVMSSSLPDRPRPAQALDRTSGKALDSRARPGCSDAMASTSQAPDPRKIKRLAPMMAKSLKAFKKQLVRR</sequence>
<dbReference type="InterPro" id="IPR010684">
    <property type="entry name" value="RNA_pol_II_trans_fac_SIII_A"/>
</dbReference>
<reference evidence="6" key="1">
    <citation type="submission" date="2021-01" db="EMBL/GenBank/DDBJ databases">
        <title>A chromosome-scale assembly of European eel, Anguilla anguilla.</title>
        <authorList>
            <person name="Henkel C."/>
            <person name="Jong-Raadsen S.A."/>
            <person name="Dufour S."/>
            <person name="Weltzien F.-A."/>
            <person name="Palstra A.P."/>
            <person name="Pelster B."/>
            <person name="Spaink H.P."/>
            <person name="Van Den Thillart G.E."/>
            <person name="Jansen H."/>
            <person name="Zahm M."/>
            <person name="Klopp C."/>
            <person name="Cedric C."/>
            <person name="Louis A."/>
            <person name="Berthelot C."/>
            <person name="Parey E."/>
            <person name="Roest Crollius H."/>
            <person name="Montfort J."/>
            <person name="Robinson-Rechavi M."/>
            <person name="Bucao C."/>
            <person name="Bouchez O."/>
            <person name="Gislard M."/>
            <person name="Lluch J."/>
            <person name="Milhes M."/>
            <person name="Lampietro C."/>
            <person name="Lopez Roques C."/>
            <person name="Donnadieu C."/>
            <person name="Braasch I."/>
            <person name="Desvignes T."/>
            <person name="Postlethwait J."/>
            <person name="Bobe J."/>
            <person name="Guiguen Y."/>
            <person name="Dirks R."/>
        </authorList>
    </citation>
    <scope>NUCLEOTIDE SEQUENCE</scope>
    <source>
        <strain evidence="6">Tag_6206</strain>
        <tissue evidence="6">Liver</tissue>
    </source>
</reference>
<keyword evidence="2 3" id="KW-0539">Nucleus</keyword>
<dbReference type="Proteomes" id="UP001044222">
    <property type="component" value="Chromosome 18"/>
</dbReference>
<evidence type="ECO:0000256" key="1">
    <source>
        <dbReference type="ARBA" id="ARBA00004123"/>
    </source>
</evidence>
<feature type="region of interest" description="Disordered" evidence="4">
    <location>
        <begin position="105"/>
        <end position="265"/>
    </location>
</feature>
<proteinExistence type="predicted"/>
<dbReference type="Gene3D" id="1.20.930.10">
    <property type="entry name" value="Conserved domain common to transcription factors TFIIS, elongin A, CRSP70"/>
    <property type="match status" value="1"/>
</dbReference>
<gene>
    <name evidence="6" type="ORF">ANANG_G00301120</name>
</gene>
<dbReference type="Gene3D" id="6.10.250.3180">
    <property type="match status" value="1"/>
</dbReference>
<comment type="caution">
    <text evidence="6">The sequence shown here is derived from an EMBL/GenBank/DDBJ whole genome shotgun (WGS) entry which is preliminary data.</text>
</comment>
<evidence type="ECO:0000256" key="3">
    <source>
        <dbReference type="PROSITE-ProRule" id="PRU00649"/>
    </source>
</evidence>
<dbReference type="PANTHER" id="PTHR15141:SF49">
    <property type="entry name" value="TFIIS N-TERMINAL DOMAIN-CONTAINING PROTEIN"/>
    <property type="match status" value="1"/>
</dbReference>
<dbReference type="Pfam" id="PF06881">
    <property type="entry name" value="Elongin_A"/>
    <property type="match status" value="1"/>
</dbReference>
<feature type="compositionally biased region" description="Basic and acidic residues" evidence="4">
    <location>
        <begin position="316"/>
        <end position="326"/>
    </location>
</feature>
<dbReference type="PANTHER" id="PTHR15141">
    <property type="entry name" value="TRANSCRIPTION ELONGATION FACTOR B POLYPEPTIDE 3"/>
    <property type="match status" value="1"/>
</dbReference>
<evidence type="ECO:0000256" key="2">
    <source>
        <dbReference type="ARBA" id="ARBA00023242"/>
    </source>
</evidence>
<dbReference type="InterPro" id="IPR035441">
    <property type="entry name" value="TFIIS/LEDGF_dom_sf"/>
</dbReference>
<dbReference type="AlphaFoldDB" id="A0A9D3LMS5"/>
<feature type="region of interest" description="Disordered" evidence="4">
    <location>
        <begin position="533"/>
        <end position="584"/>
    </location>
</feature>
<protein>
    <recommendedName>
        <fullName evidence="5">TFIIS N-terminal domain-containing protein</fullName>
    </recommendedName>
</protein>
<dbReference type="SUPFAM" id="SSF47676">
    <property type="entry name" value="Conserved domain common to transcription factors TFIIS, elongin A, CRSP70"/>
    <property type="match status" value="1"/>
</dbReference>
<dbReference type="GO" id="GO:0070449">
    <property type="term" value="C:elongin complex"/>
    <property type="evidence" value="ECO:0007669"/>
    <property type="project" value="InterPro"/>
</dbReference>
<name>A0A9D3LMS5_ANGAN</name>
<dbReference type="InterPro" id="IPR017923">
    <property type="entry name" value="TFIIS_N"/>
</dbReference>
<dbReference type="PROSITE" id="PS51319">
    <property type="entry name" value="TFIIS_N"/>
    <property type="match status" value="1"/>
</dbReference>
<feature type="domain" description="TFIIS N-terminal" evidence="5">
    <location>
        <begin position="5"/>
        <end position="79"/>
    </location>
</feature>
<dbReference type="SMART" id="SM00509">
    <property type="entry name" value="TFS2N"/>
    <property type="match status" value="1"/>
</dbReference>
<dbReference type="Pfam" id="PF08711">
    <property type="entry name" value="Med26"/>
    <property type="match status" value="1"/>
</dbReference>
<dbReference type="InterPro" id="IPR003617">
    <property type="entry name" value="TFIIS/CRSP70_N_sub"/>
</dbReference>
<dbReference type="GO" id="GO:0006368">
    <property type="term" value="P:transcription elongation by RNA polymerase II"/>
    <property type="evidence" value="ECO:0007669"/>
    <property type="project" value="InterPro"/>
</dbReference>
<feature type="region of interest" description="Disordered" evidence="4">
    <location>
        <begin position="76"/>
        <end position="95"/>
    </location>
</feature>
<evidence type="ECO:0000313" key="6">
    <source>
        <dbReference type="EMBL" id="KAG5831183.1"/>
    </source>
</evidence>
<feature type="compositionally biased region" description="Basic and acidic residues" evidence="4">
    <location>
        <begin position="193"/>
        <end position="240"/>
    </location>
</feature>
<dbReference type="InterPro" id="IPR051870">
    <property type="entry name" value="Elongin-A_domain"/>
</dbReference>
<dbReference type="EMBL" id="JAFIRN010000018">
    <property type="protein sequence ID" value="KAG5831183.1"/>
    <property type="molecule type" value="Genomic_DNA"/>
</dbReference>